<gene>
    <name evidence="1" type="ORF">RHSIM_Rhsim08G0151600</name>
</gene>
<dbReference type="OrthoDB" id="1932595at2759"/>
<name>A0A834LIV1_RHOSS</name>
<accession>A0A834LIV1</accession>
<dbReference type="Pfam" id="PF02992">
    <property type="entry name" value="Transposase_21"/>
    <property type="match status" value="1"/>
</dbReference>
<dbReference type="Proteomes" id="UP000626092">
    <property type="component" value="Unassembled WGS sequence"/>
</dbReference>
<proteinExistence type="predicted"/>
<evidence type="ECO:0008006" key="3">
    <source>
        <dbReference type="Google" id="ProtNLM"/>
    </source>
</evidence>
<dbReference type="AlphaFoldDB" id="A0A834LIV1"/>
<dbReference type="EMBL" id="WJXA01000008">
    <property type="protein sequence ID" value="KAF7135774.1"/>
    <property type="molecule type" value="Genomic_DNA"/>
</dbReference>
<protein>
    <recommendedName>
        <fullName evidence="3">DUF4218 domain-containing protein</fullName>
    </recommendedName>
</protein>
<dbReference type="PANTHER" id="PTHR10775:SF185">
    <property type="entry name" value="OS08G0208400 PROTEIN"/>
    <property type="match status" value="1"/>
</dbReference>
<organism evidence="1 2">
    <name type="scientific">Rhododendron simsii</name>
    <name type="common">Sims's rhododendron</name>
    <dbReference type="NCBI Taxonomy" id="118357"/>
    <lineage>
        <taxon>Eukaryota</taxon>
        <taxon>Viridiplantae</taxon>
        <taxon>Streptophyta</taxon>
        <taxon>Embryophyta</taxon>
        <taxon>Tracheophyta</taxon>
        <taxon>Spermatophyta</taxon>
        <taxon>Magnoliopsida</taxon>
        <taxon>eudicotyledons</taxon>
        <taxon>Gunneridae</taxon>
        <taxon>Pentapetalae</taxon>
        <taxon>asterids</taxon>
        <taxon>Ericales</taxon>
        <taxon>Ericaceae</taxon>
        <taxon>Ericoideae</taxon>
        <taxon>Rhodoreae</taxon>
        <taxon>Rhododendron</taxon>
    </lineage>
</organism>
<comment type="caution">
    <text evidence="1">The sequence shown here is derived from an EMBL/GenBank/DDBJ whole genome shotgun (WGS) entry which is preliminary data.</text>
</comment>
<sequence>MNPDITEDMKWHSDKRVDDEDMRHLVDTPQWKRLDEKYLEFSRETRNVRLGFATDGFNPFGPNKSRTNIDVYLRPLVDELKELWKNGVRTYDASTSDTFGMHVAIIRSIHDLPAYGHVFGWRTKGYLACPTCNDSPLSHKLISTKNSERNKDGGVRGLGMEIFHQHVRLFSPIARAPDPSQKEREMAHWFVLYNCPKVEPYLEYVFILVSVSITSEVDIQVIYEI</sequence>
<dbReference type="InterPro" id="IPR004242">
    <property type="entry name" value="Transposase_21"/>
</dbReference>
<evidence type="ECO:0000313" key="1">
    <source>
        <dbReference type="EMBL" id="KAF7135774.1"/>
    </source>
</evidence>
<keyword evidence="2" id="KW-1185">Reference proteome</keyword>
<reference evidence="1" key="1">
    <citation type="submission" date="2019-11" db="EMBL/GenBank/DDBJ databases">
        <authorList>
            <person name="Liu Y."/>
            <person name="Hou J."/>
            <person name="Li T.-Q."/>
            <person name="Guan C.-H."/>
            <person name="Wu X."/>
            <person name="Wu H.-Z."/>
            <person name="Ling F."/>
            <person name="Zhang R."/>
            <person name="Shi X.-G."/>
            <person name="Ren J.-P."/>
            <person name="Chen E.-F."/>
            <person name="Sun J.-M."/>
        </authorList>
    </citation>
    <scope>NUCLEOTIDE SEQUENCE</scope>
    <source>
        <strain evidence="1">Adult_tree_wgs_1</strain>
        <tissue evidence="1">Leaves</tissue>
    </source>
</reference>
<evidence type="ECO:0000313" key="2">
    <source>
        <dbReference type="Proteomes" id="UP000626092"/>
    </source>
</evidence>
<dbReference type="PANTHER" id="PTHR10775">
    <property type="entry name" value="OS08G0208400 PROTEIN"/>
    <property type="match status" value="1"/>
</dbReference>